<keyword evidence="6 10" id="KW-0443">Lipid metabolism</keyword>
<evidence type="ECO:0000256" key="7">
    <source>
        <dbReference type="ARBA" id="ARBA00023136"/>
    </source>
</evidence>
<dbReference type="GO" id="GO:0043772">
    <property type="term" value="F:acyl-phosphate glycerol-3-phosphate acyltransferase activity"/>
    <property type="evidence" value="ECO:0007669"/>
    <property type="project" value="UniProtKB-UniRule"/>
</dbReference>
<dbReference type="InterPro" id="IPR003811">
    <property type="entry name" value="G3P_acylTferase_PlsY"/>
</dbReference>
<keyword evidence="8 10" id="KW-0594">Phospholipid biosynthesis</keyword>
<comment type="catalytic activity">
    <reaction evidence="10">
        <text>an acyl phosphate + sn-glycerol 3-phosphate = a 1-acyl-sn-glycero-3-phosphate + phosphate</text>
        <dbReference type="Rhea" id="RHEA:34075"/>
        <dbReference type="ChEBI" id="CHEBI:43474"/>
        <dbReference type="ChEBI" id="CHEBI:57597"/>
        <dbReference type="ChEBI" id="CHEBI:57970"/>
        <dbReference type="ChEBI" id="CHEBI:59918"/>
        <dbReference type="EC" id="2.3.1.275"/>
    </reaction>
</comment>
<organism evidence="11 12">
    <name type="scientific">Vibrio xiamenensis</name>
    <dbReference type="NCBI Taxonomy" id="861298"/>
    <lineage>
        <taxon>Bacteria</taxon>
        <taxon>Pseudomonadati</taxon>
        <taxon>Pseudomonadota</taxon>
        <taxon>Gammaproteobacteria</taxon>
        <taxon>Vibrionales</taxon>
        <taxon>Vibrionaceae</taxon>
        <taxon>Vibrio</taxon>
    </lineage>
</organism>
<evidence type="ECO:0000256" key="8">
    <source>
        <dbReference type="ARBA" id="ARBA00023209"/>
    </source>
</evidence>
<keyword evidence="2 10" id="KW-0444">Lipid biosynthesis</keyword>
<protein>
    <recommendedName>
        <fullName evidence="10">Glycerol-3-phosphate acyltransferase</fullName>
    </recommendedName>
    <alternativeName>
        <fullName evidence="10">Acyl-PO4 G3P acyltransferase</fullName>
    </alternativeName>
    <alternativeName>
        <fullName evidence="10">Acyl-phosphate--glycerol-3-phosphate acyltransferase</fullName>
    </alternativeName>
    <alternativeName>
        <fullName evidence="10">G3P acyltransferase</fullName>
        <shortName evidence="10">GPAT</shortName>
        <ecNumber evidence="10">2.3.1.275</ecNumber>
    </alternativeName>
    <alternativeName>
        <fullName evidence="10">Lysophosphatidic acid synthase</fullName>
        <shortName evidence="10">LPA synthase</shortName>
    </alternativeName>
</protein>
<keyword evidence="4 10" id="KW-0812">Transmembrane</keyword>
<proteinExistence type="inferred from homology"/>
<keyword evidence="7 10" id="KW-0472">Membrane</keyword>
<feature type="transmembrane region" description="Helical" evidence="10">
    <location>
        <begin position="156"/>
        <end position="175"/>
    </location>
</feature>
<dbReference type="SMART" id="SM01207">
    <property type="entry name" value="G3P_acyltransf"/>
    <property type="match status" value="1"/>
</dbReference>
<dbReference type="GO" id="GO:0008654">
    <property type="term" value="P:phospholipid biosynthetic process"/>
    <property type="evidence" value="ECO:0007669"/>
    <property type="project" value="UniProtKB-UniRule"/>
</dbReference>
<feature type="transmembrane region" description="Helical" evidence="10">
    <location>
        <begin position="20"/>
        <end position="42"/>
    </location>
</feature>
<evidence type="ECO:0000256" key="2">
    <source>
        <dbReference type="ARBA" id="ARBA00022516"/>
    </source>
</evidence>
<dbReference type="Pfam" id="PF02660">
    <property type="entry name" value="G3P_acyltransf"/>
    <property type="match status" value="1"/>
</dbReference>
<comment type="subunit">
    <text evidence="10">Probably interacts with PlsX.</text>
</comment>
<evidence type="ECO:0000256" key="1">
    <source>
        <dbReference type="ARBA" id="ARBA00022475"/>
    </source>
</evidence>
<evidence type="ECO:0000256" key="3">
    <source>
        <dbReference type="ARBA" id="ARBA00022679"/>
    </source>
</evidence>
<evidence type="ECO:0000313" key="12">
    <source>
        <dbReference type="Proteomes" id="UP000198854"/>
    </source>
</evidence>
<dbReference type="NCBIfam" id="TIGR00023">
    <property type="entry name" value="glycerol-3-phosphate 1-O-acyltransferase PlsY"/>
    <property type="match status" value="1"/>
</dbReference>
<dbReference type="Proteomes" id="UP000198854">
    <property type="component" value="Unassembled WGS sequence"/>
</dbReference>
<evidence type="ECO:0000256" key="4">
    <source>
        <dbReference type="ARBA" id="ARBA00022692"/>
    </source>
</evidence>
<evidence type="ECO:0000313" key="11">
    <source>
        <dbReference type="EMBL" id="SDH40599.1"/>
    </source>
</evidence>
<dbReference type="UniPathway" id="UPA00085"/>
<feature type="transmembrane region" description="Helical" evidence="10">
    <location>
        <begin position="98"/>
        <end position="116"/>
    </location>
</feature>
<evidence type="ECO:0000256" key="9">
    <source>
        <dbReference type="ARBA" id="ARBA00023264"/>
    </source>
</evidence>
<dbReference type="EC" id="2.3.1.275" evidence="10"/>
<comment type="pathway">
    <text evidence="10">Lipid metabolism; phospholipid metabolism.</text>
</comment>
<accession>A0A1G8C5P9</accession>
<name>A0A1G8C5P9_9VIBR</name>
<dbReference type="PANTHER" id="PTHR30309">
    <property type="entry name" value="INNER MEMBRANE PROTEIN YGIH"/>
    <property type="match status" value="1"/>
</dbReference>
<keyword evidence="5 10" id="KW-1133">Transmembrane helix</keyword>
<gene>
    <name evidence="10" type="primary">plsY</name>
    <name evidence="11" type="ORF">SAMN04488136_11561</name>
</gene>
<dbReference type="AlphaFoldDB" id="A0A1G8C5P9"/>
<comment type="function">
    <text evidence="10">Catalyzes the transfer of an acyl group from acyl-phosphate (acyl-PO(4)) to glycerol-3-phosphate (G3P) to form lysophosphatidic acid (LPA). This enzyme utilizes acyl-phosphate as fatty acyl donor, but not acyl-CoA or acyl-ACP.</text>
</comment>
<comment type="similarity">
    <text evidence="10">Belongs to the PlsY family.</text>
</comment>
<sequence length="223" mass="24220">MISITCLSSICFTRRWVMTLLALTMIICAYLLGSISSAVLICRLLRLPDPRSVGSHNPGATNVMRIGGKKSAAAVLLCDMLKGTIPVWLGYFLHIEPLILGIVAISACLGHMYPLFFHFKGGKGVATALGAIAPIGWDLTLLIMLTWLVVALIFRYSSLAAIVTVLLAPFYTWLIKPQYTLPVAMLCCLIVLRHHQNIRRLVSGTEPKVGAKTSSSISANKTP</sequence>
<keyword evidence="1 10" id="KW-1003">Cell membrane</keyword>
<comment type="subcellular location">
    <subcellularLocation>
        <location evidence="10">Cell membrane</location>
        <topology evidence="10">Multi-pass membrane protein</topology>
    </subcellularLocation>
</comment>
<keyword evidence="3 10" id="KW-0808">Transferase</keyword>
<evidence type="ECO:0000256" key="6">
    <source>
        <dbReference type="ARBA" id="ARBA00023098"/>
    </source>
</evidence>
<feature type="transmembrane region" description="Helical" evidence="10">
    <location>
        <begin position="128"/>
        <end position="150"/>
    </location>
</feature>
<keyword evidence="12" id="KW-1185">Reference proteome</keyword>
<keyword evidence="11" id="KW-0012">Acyltransferase</keyword>
<dbReference type="GO" id="GO:0005886">
    <property type="term" value="C:plasma membrane"/>
    <property type="evidence" value="ECO:0007669"/>
    <property type="project" value="UniProtKB-SubCell"/>
</dbReference>
<dbReference type="EMBL" id="FNDD01000015">
    <property type="protein sequence ID" value="SDH40599.1"/>
    <property type="molecule type" value="Genomic_DNA"/>
</dbReference>
<reference evidence="11 12" key="1">
    <citation type="submission" date="2016-10" db="EMBL/GenBank/DDBJ databases">
        <authorList>
            <person name="de Groot N.N."/>
        </authorList>
    </citation>
    <scope>NUCLEOTIDE SEQUENCE [LARGE SCALE GENOMIC DNA]</scope>
    <source>
        <strain evidence="11 12">CGMCC 1.10228</strain>
    </source>
</reference>
<evidence type="ECO:0000256" key="5">
    <source>
        <dbReference type="ARBA" id="ARBA00022989"/>
    </source>
</evidence>
<dbReference type="PANTHER" id="PTHR30309:SF0">
    <property type="entry name" value="GLYCEROL-3-PHOSPHATE ACYLTRANSFERASE-RELATED"/>
    <property type="match status" value="1"/>
</dbReference>
<dbReference type="STRING" id="861298.SAMN04488136_11561"/>
<keyword evidence="9 10" id="KW-1208">Phospholipid metabolism</keyword>
<dbReference type="HAMAP" id="MF_01043">
    <property type="entry name" value="PlsY"/>
    <property type="match status" value="1"/>
</dbReference>
<evidence type="ECO:0000256" key="10">
    <source>
        <dbReference type="HAMAP-Rule" id="MF_01043"/>
    </source>
</evidence>